<evidence type="ECO:0000313" key="3">
    <source>
        <dbReference type="Proteomes" id="UP001420932"/>
    </source>
</evidence>
<gene>
    <name evidence="2" type="ORF">Syun_002002</name>
</gene>
<dbReference type="InterPro" id="IPR000182">
    <property type="entry name" value="GNAT_dom"/>
</dbReference>
<dbReference type="Proteomes" id="UP001420932">
    <property type="component" value="Unassembled WGS sequence"/>
</dbReference>
<dbReference type="PANTHER" id="PTHR13355">
    <property type="entry name" value="GLUCOSAMINE 6-PHOSPHATE N-ACETYLTRANSFERASE"/>
    <property type="match status" value="1"/>
</dbReference>
<sequence length="207" mass="22498">MAIGRPSTHPPPPLFTSTNPSHVNLLHLAHLFRSANFSCHRFPNINPHGHVAPVDPHKLRVALAHSSVLVSVFCKSPKSSERNSSLRTLGDLVQEVLPVTQSNGRLVGFGRAVSDNALTASIHDVVVLPTLQRRGIGSIIVRRIIRMLISRGIYDVSALCSNEERGHSESNLSDQGNQNGVVKSAGRMLLLVPPPLVVEGEKPRYVD</sequence>
<dbReference type="PROSITE" id="PS51186">
    <property type="entry name" value="GNAT"/>
    <property type="match status" value="1"/>
</dbReference>
<reference evidence="2 3" key="1">
    <citation type="submission" date="2024-01" db="EMBL/GenBank/DDBJ databases">
        <title>Genome assemblies of Stephania.</title>
        <authorList>
            <person name="Yang L."/>
        </authorList>
    </citation>
    <scope>NUCLEOTIDE SEQUENCE [LARGE SCALE GENOMIC DNA]</scope>
    <source>
        <strain evidence="2">YNDBR</strain>
        <tissue evidence="2">Leaf</tissue>
    </source>
</reference>
<accession>A0AAP0LGS2</accession>
<protein>
    <recommendedName>
        <fullName evidence="1">N-acetyltransferase domain-containing protein</fullName>
    </recommendedName>
</protein>
<dbReference type="Gene3D" id="3.40.630.30">
    <property type="match status" value="1"/>
</dbReference>
<dbReference type="PANTHER" id="PTHR13355:SF15">
    <property type="entry name" value="GCN5-RELATED N-ACETYLTRANSFERASE 3, CHLOROPLASTIC"/>
    <property type="match status" value="1"/>
</dbReference>
<name>A0AAP0LGS2_9MAGN</name>
<dbReference type="AlphaFoldDB" id="A0AAP0LGS2"/>
<dbReference type="SUPFAM" id="SSF55729">
    <property type="entry name" value="Acyl-CoA N-acyltransferases (Nat)"/>
    <property type="match status" value="1"/>
</dbReference>
<dbReference type="EMBL" id="JBBNAF010000001">
    <property type="protein sequence ID" value="KAK9169862.1"/>
    <property type="molecule type" value="Genomic_DNA"/>
</dbReference>
<dbReference type="Pfam" id="PF00583">
    <property type="entry name" value="Acetyltransf_1"/>
    <property type="match status" value="1"/>
</dbReference>
<dbReference type="CDD" id="cd04301">
    <property type="entry name" value="NAT_SF"/>
    <property type="match status" value="1"/>
</dbReference>
<organism evidence="2 3">
    <name type="scientific">Stephania yunnanensis</name>
    <dbReference type="NCBI Taxonomy" id="152371"/>
    <lineage>
        <taxon>Eukaryota</taxon>
        <taxon>Viridiplantae</taxon>
        <taxon>Streptophyta</taxon>
        <taxon>Embryophyta</taxon>
        <taxon>Tracheophyta</taxon>
        <taxon>Spermatophyta</taxon>
        <taxon>Magnoliopsida</taxon>
        <taxon>Ranunculales</taxon>
        <taxon>Menispermaceae</taxon>
        <taxon>Menispermoideae</taxon>
        <taxon>Cissampelideae</taxon>
        <taxon>Stephania</taxon>
    </lineage>
</organism>
<evidence type="ECO:0000313" key="2">
    <source>
        <dbReference type="EMBL" id="KAK9169862.1"/>
    </source>
</evidence>
<proteinExistence type="predicted"/>
<keyword evidence="3" id="KW-1185">Reference proteome</keyword>
<evidence type="ECO:0000259" key="1">
    <source>
        <dbReference type="PROSITE" id="PS51186"/>
    </source>
</evidence>
<dbReference type="InterPro" id="IPR016181">
    <property type="entry name" value="Acyl_CoA_acyltransferase"/>
</dbReference>
<dbReference type="GO" id="GO:0008080">
    <property type="term" value="F:N-acetyltransferase activity"/>
    <property type="evidence" value="ECO:0007669"/>
    <property type="project" value="TreeGrafter"/>
</dbReference>
<dbReference type="InterPro" id="IPR039143">
    <property type="entry name" value="GNPNAT1-like"/>
</dbReference>
<comment type="caution">
    <text evidence="2">The sequence shown here is derived from an EMBL/GenBank/DDBJ whole genome shotgun (WGS) entry which is preliminary data.</text>
</comment>
<feature type="domain" description="N-acetyltransferase" evidence="1">
    <location>
        <begin position="49"/>
        <end position="193"/>
    </location>
</feature>